<protein>
    <submittedName>
        <fullName evidence="1">Uncharacterized protein</fullName>
    </submittedName>
</protein>
<gene>
    <name evidence="1" type="ORF">L484_016789</name>
</gene>
<evidence type="ECO:0000313" key="1">
    <source>
        <dbReference type="EMBL" id="EXC25407.1"/>
    </source>
</evidence>
<name>W9SCF1_9ROSA</name>
<sequence>MLPKATQISALFIGRKRISSEIEVYCTLEIELRRASMRSTSAWDYREMRERKVERKRKAEKPDYLFKDILDFCFKVSSATWQKI</sequence>
<proteinExistence type="predicted"/>
<keyword evidence="2" id="KW-1185">Reference proteome</keyword>
<dbReference type="AlphaFoldDB" id="W9SCF1"/>
<organism evidence="1 2">
    <name type="scientific">Morus notabilis</name>
    <dbReference type="NCBI Taxonomy" id="981085"/>
    <lineage>
        <taxon>Eukaryota</taxon>
        <taxon>Viridiplantae</taxon>
        <taxon>Streptophyta</taxon>
        <taxon>Embryophyta</taxon>
        <taxon>Tracheophyta</taxon>
        <taxon>Spermatophyta</taxon>
        <taxon>Magnoliopsida</taxon>
        <taxon>eudicotyledons</taxon>
        <taxon>Gunneridae</taxon>
        <taxon>Pentapetalae</taxon>
        <taxon>rosids</taxon>
        <taxon>fabids</taxon>
        <taxon>Rosales</taxon>
        <taxon>Moraceae</taxon>
        <taxon>Moreae</taxon>
        <taxon>Morus</taxon>
    </lineage>
</organism>
<evidence type="ECO:0000313" key="2">
    <source>
        <dbReference type="Proteomes" id="UP000030645"/>
    </source>
</evidence>
<dbReference type="EMBL" id="KE346069">
    <property type="protein sequence ID" value="EXC25407.1"/>
    <property type="molecule type" value="Genomic_DNA"/>
</dbReference>
<accession>W9SCF1</accession>
<dbReference type="Proteomes" id="UP000030645">
    <property type="component" value="Unassembled WGS sequence"/>
</dbReference>
<reference evidence="2" key="1">
    <citation type="submission" date="2013-01" db="EMBL/GenBank/DDBJ databases">
        <title>Draft Genome Sequence of a Mulberry Tree, Morus notabilis C.K. Schneid.</title>
        <authorList>
            <person name="He N."/>
            <person name="Zhao S."/>
        </authorList>
    </citation>
    <scope>NUCLEOTIDE SEQUENCE</scope>
</reference>